<proteinExistence type="inferred from homology"/>
<keyword evidence="9 19" id="KW-0808">Transferase</keyword>
<comment type="pathway">
    <text evidence="3 19">Cofactor biosynthesis; adenosylcobalamin biosynthesis; adenosylcobalamin from cob(II)yrinate a,c-diamide: step 7/7.</text>
</comment>
<dbReference type="EMBL" id="BAAAME010000004">
    <property type="protein sequence ID" value="GAA1742915.1"/>
    <property type="molecule type" value="Genomic_DNA"/>
</dbReference>
<feature type="transmembrane region" description="Helical" evidence="19">
    <location>
        <begin position="35"/>
        <end position="56"/>
    </location>
</feature>
<comment type="similarity">
    <text evidence="4 19">Belongs to the CobS family.</text>
</comment>
<dbReference type="Proteomes" id="UP001501057">
    <property type="component" value="Unassembled WGS sequence"/>
</dbReference>
<evidence type="ECO:0000256" key="18">
    <source>
        <dbReference type="ARBA" id="ARBA00049504"/>
    </source>
</evidence>
<organism evidence="20 21">
    <name type="scientific">Aeromicrobium alkaliterrae</name>
    <dbReference type="NCBI Taxonomy" id="302168"/>
    <lineage>
        <taxon>Bacteria</taxon>
        <taxon>Bacillati</taxon>
        <taxon>Actinomycetota</taxon>
        <taxon>Actinomycetes</taxon>
        <taxon>Propionibacteriales</taxon>
        <taxon>Nocardioidaceae</taxon>
        <taxon>Aeromicrobium</taxon>
    </lineage>
</organism>
<dbReference type="EC" id="2.7.8.26" evidence="5 19"/>
<gene>
    <name evidence="19" type="primary">cobS</name>
    <name evidence="20" type="ORF">GCM10009710_23770</name>
</gene>
<comment type="cofactor">
    <cofactor evidence="1 19">
        <name>Mg(2+)</name>
        <dbReference type="ChEBI" id="CHEBI:18420"/>
    </cofactor>
</comment>
<name>A0ABN2JXU0_9ACTN</name>
<evidence type="ECO:0000256" key="1">
    <source>
        <dbReference type="ARBA" id="ARBA00001946"/>
    </source>
</evidence>
<evidence type="ECO:0000256" key="6">
    <source>
        <dbReference type="ARBA" id="ARBA00015850"/>
    </source>
</evidence>
<keyword evidence="7 19" id="KW-1003">Cell membrane</keyword>
<sequence length="257" mass="25527">MASPVRTGWLLAAGTLTVVRWPAPERVDRRAARIAMLLAPLAVVPIGLVVALTVWLGNEVDAPPLVVGLLAVGLVGLGSRGLHLDGLSDVADSLTASHDRDRSLEVMKGGTAGPAGAATLVVVLGLQAVAIAALVGTDAGPLVAGALVCLSRAALAVDCVAGVPPARDSGLAVSFAQTVPRAAAIGTWIVVVAACVGLALAADLPWWRGLVLGAALLAGAVAVLERCVRRHGGVTGDCFGASIEIALAAGLIAASIP</sequence>
<evidence type="ECO:0000313" key="21">
    <source>
        <dbReference type="Proteomes" id="UP001501057"/>
    </source>
</evidence>
<dbReference type="Pfam" id="PF02654">
    <property type="entry name" value="CobS"/>
    <property type="match status" value="1"/>
</dbReference>
<evidence type="ECO:0000256" key="17">
    <source>
        <dbReference type="ARBA" id="ARBA00048623"/>
    </source>
</evidence>
<evidence type="ECO:0000256" key="11">
    <source>
        <dbReference type="ARBA" id="ARBA00022842"/>
    </source>
</evidence>
<dbReference type="InterPro" id="IPR003805">
    <property type="entry name" value="CobS"/>
</dbReference>
<dbReference type="RefSeq" id="WP_344201777.1">
    <property type="nucleotide sequence ID" value="NZ_BAAAME010000004.1"/>
</dbReference>
<keyword evidence="11 19" id="KW-0460">Magnesium</keyword>
<evidence type="ECO:0000256" key="19">
    <source>
        <dbReference type="HAMAP-Rule" id="MF_00719"/>
    </source>
</evidence>
<feature type="transmembrane region" description="Helical" evidence="19">
    <location>
        <begin position="182"/>
        <end position="200"/>
    </location>
</feature>
<keyword evidence="8 19" id="KW-0169">Cobalamin biosynthesis</keyword>
<feature type="transmembrane region" description="Helical" evidence="19">
    <location>
        <begin position="142"/>
        <end position="161"/>
    </location>
</feature>
<evidence type="ECO:0000256" key="4">
    <source>
        <dbReference type="ARBA" id="ARBA00010561"/>
    </source>
</evidence>
<accession>A0ABN2JXU0</accession>
<evidence type="ECO:0000256" key="5">
    <source>
        <dbReference type="ARBA" id="ARBA00013200"/>
    </source>
</evidence>
<evidence type="ECO:0000256" key="14">
    <source>
        <dbReference type="ARBA" id="ARBA00025228"/>
    </source>
</evidence>
<evidence type="ECO:0000256" key="13">
    <source>
        <dbReference type="ARBA" id="ARBA00023136"/>
    </source>
</evidence>
<evidence type="ECO:0000256" key="12">
    <source>
        <dbReference type="ARBA" id="ARBA00022989"/>
    </source>
</evidence>
<keyword evidence="12 19" id="KW-1133">Transmembrane helix</keyword>
<protein>
    <recommendedName>
        <fullName evidence="6 19">Adenosylcobinamide-GDP ribazoletransferase</fullName>
        <ecNumber evidence="5 19">2.7.8.26</ecNumber>
    </recommendedName>
    <alternativeName>
        <fullName evidence="16 19">Cobalamin synthase</fullName>
    </alternativeName>
    <alternativeName>
        <fullName evidence="15 19">Cobalamin-5'-phosphate synthase</fullName>
    </alternativeName>
</protein>
<evidence type="ECO:0000256" key="2">
    <source>
        <dbReference type="ARBA" id="ARBA00004651"/>
    </source>
</evidence>
<evidence type="ECO:0000256" key="9">
    <source>
        <dbReference type="ARBA" id="ARBA00022679"/>
    </source>
</evidence>
<evidence type="ECO:0000256" key="7">
    <source>
        <dbReference type="ARBA" id="ARBA00022475"/>
    </source>
</evidence>
<evidence type="ECO:0000256" key="15">
    <source>
        <dbReference type="ARBA" id="ARBA00032605"/>
    </source>
</evidence>
<dbReference type="PANTHER" id="PTHR34148">
    <property type="entry name" value="ADENOSYLCOBINAMIDE-GDP RIBAZOLETRANSFERASE"/>
    <property type="match status" value="1"/>
</dbReference>
<dbReference type="PANTHER" id="PTHR34148:SF1">
    <property type="entry name" value="ADENOSYLCOBINAMIDE-GDP RIBAZOLETRANSFERASE"/>
    <property type="match status" value="1"/>
</dbReference>
<comment type="function">
    <text evidence="14 19">Joins adenosylcobinamide-GDP and alpha-ribazole to generate adenosylcobalamin (Ado-cobalamin). Also synthesizes adenosylcobalamin 5'-phosphate from adenosylcobinamide-GDP and alpha-ribazole 5'-phosphate.</text>
</comment>
<evidence type="ECO:0000256" key="8">
    <source>
        <dbReference type="ARBA" id="ARBA00022573"/>
    </source>
</evidence>
<evidence type="ECO:0000256" key="3">
    <source>
        <dbReference type="ARBA" id="ARBA00004663"/>
    </source>
</evidence>
<reference evidence="20 21" key="1">
    <citation type="journal article" date="2019" name="Int. J. Syst. Evol. Microbiol.">
        <title>The Global Catalogue of Microorganisms (GCM) 10K type strain sequencing project: providing services to taxonomists for standard genome sequencing and annotation.</title>
        <authorList>
            <consortium name="The Broad Institute Genomics Platform"/>
            <consortium name="The Broad Institute Genome Sequencing Center for Infectious Disease"/>
            <person name="Wu L."/>
            <person name="Ma J."/>
        </authorList>
    </citation>
    <scope>NUCLEOTIDE SEQUENCE [LARGE SCALE GENOMIC DNA]</scope>
    <source>
        <strain evidence="20 21">JCM 13518</strain>
    </source>
</reference>
<comment type="subcellular location">
    <subcellularLocation>
        <location evidence="2 19">Cell membrane</location>
        <topology evidence="2 19">Multi-pass membrane protein</topology>
    </subcellularLocation>
</comment>
<evidence type="ECO:0000256" key="10">
    <source>
        <dbReference type="ARBA" id="ARBA00022692"/>
    </source>
</evidence>
<evidence type="ECO:0000256" key="16">
    <source>
        <dbReference type="ARBA" id="ARBA00032853"/>
    </source>
</evidence>
<evidence type="ECO:0000313" key="20">
    <source>
        <dbReference type="EMBL" id="GAA1742915.1"/>
    </source>
</evidence>
<keyword evidence="21" id="KW-1185">Reference proteome</keyword>
<keyword evidence="13 19" id="KW-0472">Membrane</keyword>
<comment type="catalytic activity">
    <reaction evidence="18 19">
        <text>alpha-ribazole 5'-phosphate + adenosylcob(III)inamide-GDP = adenosylcob(III)alamin 5'-phosphate + GMP + H(+)</text>
        <dbReference type="Rhea" id="RHEA:23560"/>
        <dbReference type="ChEBI" id="CHEBI:15378"/>
        <dbReference type="ChEBI" id="CHEBI:57918"/>
        <dbReference type="ChEBI" id="CHEBI:58115"/>
        <dbReference type="ChEBI" id="CHEBI:60487"/>
        <dbReference type="ChEBI" id="CHEBI:60493"/>
        <dbReference type="EC" id="2.7.8.26"/>
    </reaction>
</comment>
<feature type="transmembrane region" description="Helical" evidence="19">
    <location>
        <begin position="206"/>
        <end position="224"/>
    </location>
</feature>
<keyword evidence="10 19" id="KW-0812">Transmembrane</keyword>
<dbReference type="HAMAP" id="MF_00719">
    <property type="entry name" value="CobS"/>
    <property type="match status" value="1"/>
</dbReference>
<feature type="transmembrane region" description="Helical" evidence="19">
    <location>
        <begin position="236"/>
        <end position="256"/>
    </location>
</feature>
<feature type="transmembrane region" description="Helical" evidence="19">
    <location>
        <begin position="112"/>
        <end position="136"/>
    </location>
</feature>
<comment type="catalytic activity">
    <reaction evidence="17 19">
        <text>alpha-ribazole + adenosylcob(III)inamide-GDP = adenosylcob(III)alamin + GMP + H(+)</text>
        <dbReference type="Rhea" id="RHEA:16049"/>
        <dbReference type="ChEBI" id="CHEBI:10329"/>
        <dbReference type="ChEBI" id="CHEBI:15378"/>
        <dbReference type="ChEBI" id="CHEBI:18408"/>
        <dbReference type="ChEBI" id="CHEBI:58115"/>
        <dbReference type="ChEBI" id="CHEBI:60487"/>
        <dbReference type="EC" id="2.7.8.26"/>
    </reaction>
</comment>
<comment type="caution">
    <text evidence="20">The sequence shown here is derived from an EMBL/GenBank/DDBJ whole genome shotgun (WGS) entry which is preliminary data.</text>
</comment>